<dbReference type="GO" id="GO:0030892">
    <property type="term" value="C:mitotic cohesin complex"/>
    <property type="evidence" value="ECO:0007669"/>
    <property type="project" value="TreeGrafter"/>
</dbReference>
<evidence type="ECO:0000313" key="7">
    <source>
        <dbReference type="EMBL" id="KAF4620636.1"/>
    </source>
</evidence>
<dbReference type="SUPFAM" id="SSF46785">
    <property type="entry name" value="Winged helix' DNA-binding domain"/>
    <property type="match status" value="1"/>
</dbReference>
<dbReference type="Gene3D" id="1.10.10.580">
    <property type="entry name" value="Structural maintenance of chromosome 1. Chain E"/>
    <property type="match status" value="1"/>
</dbReference>
<organism evidence="7 8">
    <name type="scientific">Agrocybe pediades</name>
    <dbReference type="NCBI Taxonomy" id="84607"/>
    <lineage>
        <taxon>Eukaryota</taxon>
        <taxon>Fungi</taxon>
        <taxon>Dikarya</taxon>
        <taxon>Basidiomycota</taxon>
        <taxon>Agaricomycotina</taxon>
        <taxon>Agaricomycetes</taxon>
        <taxon>Agaricomycetidae</taxon>
        <taxon>Agaricales</taxon>
        <taxon>Agaricineae</taxon>
        <taxon>Strophariaceae</taxon>
        <taxon>Agrocybe</taxon>
    </lineage>
</organism>
<feature type="region of interest" description="Disordered" evidence="4">
    <location>
        <begin position="242"/>
        <end position="288"/>
    </location>
</feature>
<evidence type="ECO:0000256" key="1">
    <source>
        <dbReference type="ARBA" id="ARBA00004123"/>
    </source>
</evidence>
<gene>
    <name evidence="7" type="ORF">D9613_000619</name>
</gene>
<dbReference type="GO" id="GO:0007064">
    <property type="term" value="P:mitotic sister chromatid cohesion"/>
    <property type="evidence" value="ECO:0007669"/>
    <property type="project" value="TreeGrafter"/>
</dbReference>
<evidence type="ECO:0000313" key="8">
    <source>
        <dbReference type="Proteomes" id="UP000521872"/>
    </source>
</evidence>
<comment type="subcellular location">
    <subcellularLocation>
        <location evidence="1">Nucleus</location>
    </subcellularLocation>
</comment>
<dbReference type="Pfam" id="PF04824">
    <property type="entry name" value="Rad21_Rec8"/>
    <property type="match status" value="1"/>
</dbReference>
<dbReference type="GO" id="GO:1990414">
    <property type="term" value="P:replication-born double-strand break repair via sister chromatid exchange"/>
    <property type="evidence" value="ECO:0007669"/>
    <property type="project" value="TreeGrafter"/>
</dbReference>
<evidence type="ECO:0000259" key="5">
    <source>
        <dbReference type="Pfam" id="PF04824"/>
    </source>
</evidence>
<keyword evidence="3" id="KW-0539">Nucleus</keyword>
<dbReference type="AlphaFoldDB" id="A0A8H4VRY8"/>
<evidence type="ECO:0008006" key="9">
    <source>
        <dbReference type="Google" id="ProtNLM"/>
    </source>
</evidence>
<feature type="region of interest" description="Disordered" evidence="4">
    <location>
        <begin position="407"/>
        <end position="451"/>
    </location>
</feature>
<dbReference type="EMBL" id="JAACJL010000015">
    <property type="protein sequence ID" value="KAF4620636.1"/>
    <property type="molecule type" value="Genomic_DNA"/>
</dbReference>
<proteinExistence type="inferred from homology"/>
<evidence type="ECO:0000256" key="4">
    <source>
        <dbReference type="SAM" id="MobiDB-lite"/>
    </source>
</evidence>
<dbReference type="InterPro" id="IPR006909">
    <property type="entry name" value="Rad21/Rec8_C_eu"/>
</dbReference>
<protein>
    <recommendedName>
        <fullName evidence="9">Double-strand-break repair protein rad21</fullName>
    </recommendedName>
</protein>
<feature type="region of interest" description="Disordered" evidence="4">
    <location>
        <begin position="490"/>
        <end position="510"/>
    </location>
</feature>
<feature type="compositionally biased region" description="Basic and acidic residues" evidence="4">
    <location>
        <begin position="427"/>
        <end position="436"/>
    </location>
</feature>
<dbReference type="GO" id="GO:0003682">
    <property type="term" value="F:chromatin binding"/>
    <property type="evidence" value="ECO:0007669"/>
    <property type="project" value="TreeGrafter"/>
</dbReference>
<dbReference type="GO" id="GO:0005634">
    <property type="term" value="C:nucleus"/>
    <property type="evidence" value="ECO:0007669"/>
    <property type="project" value="UniProtKB-SubCell"/>
</dbReference>
<dbReference type="PANTHER" id="PTHR12585">
    <property type="entry name" value="SCC1 / RAD21 FAMILY MEMBER"/>
    <property type="match status" value="1"/>
</dbReference>
<dbReference type="InterPro" id="IPR006910">
    <property type="entry name" value="Rad21_Rec8_N"/>
</dbReference>
<dbReference type="Proteomes" id="UP000521872">
    <property type="component" value="Unassembled WGS sequence"/>
</dbReference>
<dbReference type="Pfam" id="PF04825">
    <property type="entry name" value="Rad21_Rec8_N"/>
    <property type="match status" value="1"/>
</dbReference>
<dbReference type="InterPro" id="IPR039781">
    <property type="entry name" value="Rad21/Rec8-like"/>
</dbReference>
<feature type="region of interest" description="Disordered" evidence="4">
    <location>
        <begin position="527"/>
        <end position="548"/>
    </location>
</feature>
<sequence length="637" mass="70081">MFYSDTILSRRGPLGRVWLAAHMERKLSKSQTLQTDIEQSVDAIMGQEIELMALRLSGQLLLGVAFRPGIVDLTEEQLTVNKQTITLQANGLGLDLLLPDVDWDMDFEDRPLQRHGHHQAHVEDITLRAADDFQFGADDPFAVGPSDGIGSQDFNDFDLGIHWGDEQIDKSVALSAEGSVGVGRDAQFREHSIDMDMLSNHNFNMDMDVLSTRSKSRDPSEQPFGHSMEIDAFHDVDLGDLGIGFDDPVPPLDPSGMDASERRSLSRASSPLTEPPPTPPAGNGLPLPVDQEEVQNFDVVKQKRKPKDRKQIIDSVTELSSNNAAANNRSRAGAHSNPLNTDIASITSTYNFLPRSSVVLRLQEIRNDPVAYFLSAQAKPNGAFLSCAPPGLTPELAQLFARPLSAAATPKRKGTPLEDNPLNKKARRDEEVEVPRRVPSLGPGDDTLEMPISPKDIDASFEFADQPATMDFDVDFPEVGQDMDQDRAKSVVSERSRFSSLAPDGAEESQMVDSTCAIAMFGTKHPQQSQVTEADAEQVDAQETDKSGYSKNTIKALSLIRNELQPTGGEDDPPKSMSFQEMSHKASRRAAASFFFELLVLGTRDCIKVSQDAPFADIKVQPKPRLWEQQVHSQETL</sequence>
<comment type="similarity">
    <text evidence="2">Belongs to the rad21 family.</text>
</comment>
<evidence type="ECO:0000256" key="3">
    <source>
        <dbReference type="ARBA" id="ARBA00023242"/>
    </source>
</evidence>
<evidence type="ECO:0000259" key="6">
    <source>
        <dbReference type="Pfam" id="PF04825"/>
    </source>
</evidence>
<name>A0A8H4VRY8_9AGAR</name>
<comment type="caution">
    <text evidence="7">The sequence shown here is derived from an EMBL/GenBank/DDBJ whole genome shotgun (WGS) entry which is preliminary data.</text>
</comment>
<evidence type="ECO:0000256" key="2">
    <source>
        <dbReference type="ARBA" id="ARBA00009870"/>
    </source>
</evidence>
<keyword evidence="8" id="KW-1185">Reference proteome</keyword>
<reference evidence="7 8" key="1">
    <citation type="submission" date="2019-12" db="EMBL/GenBank/DDBJ databases">
        <authorList>
            <person name="Floudas D."/>
            <person name="Bentzer J."/>
            <person name="Ahren D."/>
            <person name="Johansson T."/>
            <person name="Persson P."/>
            <person name="Tunlid A."/>
        </authorList>
    </citation>
    <scope>NUCLEOTIDE SEQUENCE [LARGE SCALE GENOMIC DNA]</scope>
    <source>
        <strain evidence="7 8">CBS 102.39</strain>
    </source>
</reference>
<accession>A0A8H4VRY8</accession>
<dbReference type="PANTHER" id="PTHR12585:SF69">
    <property type="entry name" value="FI11703P"/>
    <property type="match status" value="1"/>
</dbReference>
<feature type="domain" description="Rad21/Rec8-like protein N-terminal" evidence="6">
    <location>
        <begin position="1"/>
        <end position="65"/>
    </location>
</feature>
<dbReference type="InterPro" id="IPR036390">
    <property type="entry name" value="WH_DNA-bd_sf"/>
</dbReference>
<dbReference type="InterPro" id="IPR023093">
    <property type="entry name" value="ScpA-like_C"/>
</dbReference>
<feature type="domain" description="Rad21/Rec8-like protein C-terminal eukaryotic" evidence="5">
    <location>
        <begin position="575"/>
        <end position="626"/>
    </location>
</feature>